<dbReference type="EMBL" id="WJKJ01000022">
    <property type="protein sequence ID" value="MBD3363722.1"/>
    <property type="molecule type" value="Genomic_DNA"/>
</dbReference>
<evidence type="ECO:0000313" key="2">
    <source>
        <dbReference type="Proteomes" id="UP000630660"/>
    </source>
</evidence>
<comment type="caution">
    <text evidence="1">The sequence shown here is derived from an EMBL/GenBank/DDBJ whole genome shotgun (WGS) entry which is preliminary data.</text>
</comment>
<gene>
    <name evidence="1" type="ORF">GF359_00750</name>
</gene>
<dbReference type="AlphaFoldDB" id="A0A9D5K7K0"/>
<dbReference type="Proteomes" id="UP000630660">
    <property type="component" value="Unassembled WGS sequence"/>
</dbReference>
<proteinExistence type="predicted"/>
<name>A0A9D5K7K0_UNCW3</name>
<sequence length="216" mass="24651">MSSTIEEHHLRCEQTVWRVAQTLLSADRSTPIARNLNLNHYVSESIMKLMYLLVLISIWGTVFASAPDTRLETSITRRLSVGINPLKPFMGLPNIELEYQLIRRFSVHAFTEYWAYNTFLSPDETHPDLVIRTGPRYYFYSPVESANVSGFFAGIPLGYVWFEGNLHQSALTLGAELGYKFLLGKRFYALPRGLLTYPLDSDKILPGFEILLGVRI</sequence>
<reference evidence="1" key="1">
    <citation type="submission" date="2019-11" db="EMBL/GenBank/DDBJ databases">
        <title>Microbial mats filling the niche in hypersaline microbial mats.</title>
        <authorList>
            <person name="Wong H.L."/>
            <person name="Macleod F.I."/>
            <person name="White R.A. III"/>
            <person name="Burns B.P."/>
        </authorList>
    </citation>
    <scope>NUCLEOTIDE SEQUENCE</scope>
    <source>
        <strain evidence="1">Bin_327</strain>
    </source>
</reference>
<protein>
    <submittedName>
        <fullName evidence="1">DUF3575 domain-containing protein</fullName>
    </submittedName>
</protein>
<organism evidence="1 2">
    <name type="scientific">candidate division WOR-3 bacterium</name>
    <dbReference type="NCBI Taxonomy" id="2052148"/>
    <lineage>
        <taxon>Bacteria</taxon>
        <taxon>Bacteria division WOR-3</taxon>
    </lineage>
</organism>
<evidence type="ECO:0000313" key="1">
    <source>
        <dbReference type="EMBL" id="MBD3363722.1"/>
    </source>
</evidence>
<accession>A0A9D5K7K0</accession>